<keyword evidence="1" id="KW-0472">Membrane</keyword>
<evidence type="ECO:0000313" key="4">
    <source>
        <dbReference type="Proteomes" id="UP000221222"/>
    </source>
</evidence>
<feature type="transmembrane region" description="Helical" evidence="1">
    <location>
        <begin position="83"/>
        <end position="106"/>
    </location>
</feature>
<reference evidence="3 4" key="1">
    <citation type="submission" date="2017-09" db="EMBL/GenBank/DDBJ databases">
        <title>Arcobacter canalis sp. nov., a new species isolated from a water canal contaminated with urban sewage.</title>
        <authorList>
            <person name="Perez-Cataluna A."/>
            <person name="Salas-Masso N."/>
            <person name="Figueras M.J."/>
        </authorList>
    </citation>
    <scope>NUCLEOTIDE SEQUENCE [LARGE SCALE GENOMIC DNA]</scope>
    <source>
        <strain evidence="3 4">F98-3</strain>
    </source>
</reference>
<keyword evidence="1" id="KW-1133">Transmembrane helix</keyword>
<name>A0A2G1DF33_9BACT</name>
<dbReference type="KEGG" id="amol:AMOL_0191"/>
<dbReference type="Proteomes" id="UP000221222">
    <property type="component" value="Unassembled WGS sequence"/>
</dbReference>
<evidence type="ECO:0000256" key="1">
    <source>
        <dbReference type="SAM" id="Phobius"/>
    </source>
</evidence>
<gene>
    <name evidence="2" type="ORF">AMOL_0191</name>
    <name evidence="3" type="ORF">CPU12_12340</name>
</gene>
<keyword evidence="4" id="KW-1185">Reference proteome</keyword>
<feature type="transmembrane region" description="Helical" evidence="1">
    <location>
        <begin position="53"/>
        <end position="71"/>
    </location>
</feature>
<proteinExistence type="predicted"/>
<dbReference type="AlphaFoldDB" id="A0A2G1DF33"/>
<evidence type="ECO:0000313" key="5">
    <source>
        <dbReference type="Proteomes" id="UP000262712"/>
    </source>
</evidence>
<dbReference type="EMBL" id="CP032098">
    <property type="protein sequence ID" value="AXX91215.1"/>
    <property type="molecule type" value="Genomic_DNA"/>
</dbReference>
<dbReference type="Proteomes" id="UP000262712">
    <property type="component" value="Chromosome"/>
</dbReference>
<dbReference type="RefSeq" id="WP_099343428.1">
    <property type="nucleotide sequence ID" value="NZ_CP032098.1"/>
</dbReference>
<keyword evidence="1" id="KW-0812">Transmembrane</keyword>
<protein>
    <submittedName>
        <fullName evidence="2">Membrane protein</fullName>
    </submittedName>
</protein>
<dbReference type="EMBL" id="NXFY01000024">
    <property type="protein sequence ID" value="PHO17108.1"/>
    <property type="molecule type" value="Genomic_DNA"/>
</dbReference>
<evidence type="ECO:0000313" key="2">
    <source>
        <dbReference type="EMBL" id="AXX91215.1"/>
    </source>
</evidence>
<sequence length="162" mass="19163">MFSSFKQKIIDYVFTVSKQPILLKDLLIANSQYNERLHVDPVKLGFRLKVGRAYLLYILLVIFIFIPFTAITHKLFANLDPHVSILVAMLLTAVIFIFFNFFRVWLVDQVALSQIKKGWQIHFPFFPYKEYSKKIDKIFEKANKLELPKKELEKYILDNLSD</sequence>
<evidence type="ECO:0000313" key="3">
    <source>
        <dbReference type="EMBL" id="PHO17108.1"/>
    </source>
</evidence>
<reference evidence="2 5" key="2">
    <citation type="submission" date="2018-08" db="EMBL/GenBank/DDBJ databases">
        <title>Complete genome of the Arcobacter molluscorum type strain LMG 25693.</title>
        <authorList>
            <person name="Miller W.G."/>
            <person name="Yee E."/>
            <person name="Bono J.L."/>
        </authorList>
    </citation>
    <scope>NUCLEOTIDE SEQUENCE [LARGE SCALE GENOMIC DNA]</scope>
    <source>
        <strain evidence="2 5">CECT 7696</strain>
    </source>
</reference>
<accession>A0A2G1DF33</accession>
<organism evidence="3 4">
    <name type="scientific">Malaciobacter molluscorum LMG 25693</name>
    <dbReference type="NCBI Taxonomy" id="870501"/>
    <lineage>
        <taxon>Bacteria</taxon>
        <taxon>Pseudomonadati</taxon>
        <taxon>Campylobacterota</taxon>
        <taxon>Epsilonproteobacteria</taxon>
        <taxon>Campylobacterales</taxon>
        <taxon>Arcobacteraceae</taxon>
        <taxon>Malaciobacter</taxon>
    </lineage>
</organism>